<dbReference type="InterPro" id="IPR008930">
    <property type="entry name" value="Terpenoid_cyclase/PrenylTrfase"/>
</dbReference>
<evidence type="ECO:0000256" key="1">
    <source>
        <dbReference type="ARBA" id="ARBA00010952"/>
    </source>
</evidence>
<sequence>MIIAVALAALIPLLPYVVTQESTTELFKEDVMPTNEMPPLTTQSPTTTEAPKSYAGTYMVVAPAVVRPGLPYAVSFNILKSPEEDHIVRVQIRTDQNDTVATRVVKNVRQGIPQTVTIDTVSADLSPAMNYKVYVRGETLNSQVLFEEEKSVQYNQKSLSIFVQTDKAIYKPGSVVKYRVIVVSPSLTPYKDTVTVKVYDPNQNVISQYVDKALTKGVFSSELELASEPPLGEWQIQVETANRLKYTKTFSVEKYVLPKFEVNIKTPSFITVNDDLSILVDAKYTYGKGVAGKAKVTLELPWHRWHPIPKPIIVNDDGTTSQVEEESQIERTVKLNNMGEATVIFTNEEMKKHKLVQDYGGGSIRIIATVTEDLTDIQRNGTQHISTYRYDVKLDVEKQGDTFKPGLTYNVVVALKQMDDTPVKATVPRRVQVTTFYNYPFNPDAPTQHEDKEVKIVDLDAHGTTVLALQPPLNCTSARIEAHYDRSGKDNFTNAVIYSSLYVEAGKSPSNSFLQLIADNEGAVDVGKTLSFSVKATENVPVLTYQVMSRGSIVLSKEIPVNSDHTTISFTATNDMAPKSRLIVYAIRSTNQEILVDATDFKVDGLFRNNVTLSIDKNTVEPGDSVSFKVTADPDSYVGLLAVDQSVLLLKSGNDITPQLVESDIEEYDTTGYSGGGFRPWEGAIERRRRKRSIWNPWWGVGGRDAASIFENAGLIVLTDAYLYRQPEPQILDLVLALPLVATVSPSYTTKIATSPLPSAVFARTRTFSLYYFIGFGGGADFAFDEGIRGPPLILNDWVMSPEPEAPPPVKIRTEFPESWIVISLDTEIMFLSHKPLVAFSICMYYQCGHSNGCLVFFFGGFGGGGAGFELEGALAMPAPMPMMPMDNMMVRGFAASDEPPVKIRTEFPESWIVVSLDTDRKALVAFSMYILRGHTGVYLVFSADFRGAALPTDFQGAFVMAAPPPMMPENSMMMVRGFAASEAFPAVKIRTEFPESWIVVSLDIEISNSTLTNVGCFVFLEESPMPGIYYKFRFSPAMGDFGMRGPLGLPGAVNFVANSPMVKALAPPPPPPPPSPSVKVRTEFPESWIFASFDSGSNGEAVYQSMAPDTITSWVASAFAINDNSGLGVAPTTSKLRVFRPFFIRLNLPYSVKRGEKFALQVLVFNYMEKEQDVTVTLKHDDGSGFDFLNKDGSIRKSRDSGEQNYNIRIVSVPGGGVSKAVYFPIVPTEIGMVKLTVTAQASQAGDGVEEPLRVEPEGYRVDRNVPVVIDLSNGTDFEKVVQLMWPSDVVEGSQKARFDVVGDIMGPILSNIEGLVRMPYGCGEQNMLNFVPNIVVLRYLKATNRAEPTIEGKAVKFMEAGYQRELTYRRSDNSFSAFGESDKFGSTWLTAFVVRSFAQARSYIFVDPTVLTKSTAFLNGQQMETGAFAEHGEVHHKDMQGGASEGGIGLTAYVVVALLENGIRNDNAIAFLEKHLDEIKNDPYALAVTTYALRLANSDKKQEAMTALEKLQIVDKEGSIHWSSSKGIDKSKDTTQYFYQPRPVDVETTGYVLLSYMLDADTEKGLPLVRWLTAQRNAYGGFSSTQDTVIALQALGSYAEHAYSSDSNVSVTVTNGADNHSFGVTPSNAIVLQSYEIPNIDTNVDIKATGKGTVFAQVSYSYHRNAVRDDSPFFCSKDLKELRGGNRMQLDLCCNYTRSVGKSNMAVAEVEALTGFKFDEEEMGKLTGISDLQRVELDHDDTKMNIYFNPLGGTPVCLSLFSDMTYTVADQKPAQMVLFDYYNPEDQLKSSYSSKQTRSLPDSCPDCWPTGEPHSPAPTRGHSSSTTPATTESIYKIFPLANVCLITFTQCEHDGPKDTSGTSRS</sequence>
<evidence type="ECO:0000256" key="8">
    <source>
        <dbReference type="SAM" id="SignalP"/>
    </source>
</evidence>
<dbReference type="InterPro" id="IPR036595">
    <property type="entry name" value="A-macroglobulin_rcpt-bd_sf"/>
</dbReference>
<proteinExistence type="inferred from homology"/>
<dbReference type="InterPro" id="IPR019742">
    <property type="entry name" value="MacrogloblnA2_CS"/>
</dbReference>
<evidence type="ECO:0000256" key="2">
    <source>
        <dbReference type="ARBA" id="ARBA00022690"/>
    </source>
</evidence>
<keyword evidence="2" id="KW-0646">Protease inhibitor</keyword>
<comment type="similarity">
    <text evidence="1">Belongs to the protease inhibitor I39 (alpha-2-macroglobulin) family.</text>
</comment>
<dbReference type="SMART" id="SM01359">
    <property type="entry name" value="A2M_N_2"/>
    <property type="match status" value="1"/>
</dbReference>
<gene>
    <name evidence="12" type="primary">Necator_chrI.g2649</name>
    <name evidence="12" type="ORF">RB195_006521</name>
</gene>
<evidence type="ECO:0000259" key="9">
    <source>
        <dbReference type="SMART" id="SM01359"/>
    </source>
</evidence>
<dbReference type="Gene3D" id="2.60.40.10">
    <property type="entry name" value="Immunoglobulins"/>
    <property type="match status" value="2"/>
</dbReference>
<accession>A0ABR1BWD1</accession>
<evidence type="ECO:0000256" key="5">
    <source>
        <dbReference type="ARBA" id="ARBA00023157"/>
    </source>
</evidence>
<dbReference type="Gene3D" id="1.50.10.20">
    <property type="match status" value="1"/>
</dbReference>
<dbReference type="Pfam" id="PF07703">
    <property type="entry name" value="A2M_BRD"/>
    <property type="match status" value="1"/>
</dbReference>
<dbReference type="InterPro" id="IPR009048">
    <property type="entry name" value="A-macroglobulin_rcpt-bd"/>
</dbReference>
<feature type="signal peptide" evidence="8">
    <location>
        <begin position="1"/>
        <end position="19"/>
    </location>
</feature>
<dbReference type="Gene3D" id="2.20.130.20">
    <property type="match status" value="1"/>
</dbReference>
<evidence type="ECO:0000256" key="3">
    <source>
        <dbReference type="ARBA" id="ARBA00022729"/>
    </source>
</evidence>
<dbReference type="InterPro" id="IPR011625">
    <property type="entry name" value="A2M_N_BRD"/>
</dbReference>
<dbReference type="InterPro" id="IPR001599">
    <property type="entry name" value="Macroglobln_a2"/>
</dbReference>
<dbReference type="SMART" id="SM01419">
    <property type="entry name" value="Thiol-ester_cl"/>
    <property type="match status" value="1"/>
</dbReference>
<keyword evidence="5" id="KW-1015">Disulfide bond</keyword>
<evidence type="ECO:0000313" key="13">
    <source>
        <dbReference type="Proteomes" id="UP001303046"/>
    </source>
</evidence>
<feature type="domain" description="Alpha-2-macroglobulin" evidence="10">
    <location>
        <begin position="1088"/>
        <end position="1179"/>
    </location>
</feature>
<name>A0ABR1BWD1_NECAM</name>
<dbReference type="Gene3D" id="2.60.40.1930">
    <property type="match status" value="2"/>
</dbReference>
<dbReference type="SMART" id="SM01360">
    <property type="entry name" value="A2M"/>
    <property type="match status" value="1"/>
</dbReference>
<feature type="domain" description="Alpha-macroglobulin receptor-binding" evidence="11">
    <location>
        <begin position="1705"/>
        <end position="1794"/>
    </location>
</feature>
<dbReference type="InterPro" id="IPR041813">
    <property type="entry name" value="A2M_TED"/>
</dbReference>
<protein>
    <recommendedName>
        <fullName evidence="14">A-macroglobulin complement component</fullName>
    </recommendedName>
</protein>
<dbReference type="InterPro" id="IPR014756">
    <property type="entry name" value="Ig_E-set"/>
</dbReference>
<dbReference type="Gene3D" id="2.60.40.1940">
    <property type="match status" value="1"/>
</dbReference>
<evidence type="ECO:0000256" key="6">
    <source>
        <dbReference type="ARBA" id="ARBA00023180"/>
    </source>
</evidence>
<feature type="chain" id="PRO_5046539092" description="A-macroglobulin complement component" evidence="8">
    <location>
        <begin position="20"/>
        <end position="1867"/>
    </location>
</feature>
<dbReference type="CDD" id="cd02897">
    <property type="entry name" value="A2M_2"/>
    <property type="match status" value="1"/>
</dbReference>
<feature type="domain" description="Alpha-2-macroglobulin bait region" evidence="9">
    <location>
        <begin position="514"/>
        <end position="650"/>
    </location>
</feature>
<reference evidence="12 13" key="1">
    <citation type="submission" date="2023-08" db="EMBL/GenBank/DDBJ databases">
        <title>A Necator americanus chromosomal reference genome.</title>
        <authorList>
            <person name="Ilik V."/>
            <person name="Petrzelkova K.J."/>
            <person name="Pardy F."/>
            <person name="Fuh T."/>
            <person name="Niatou-Singa F.S."/>
            <person name="Gouil Q."/>
            <person name="Baker L."/>
            <person name="Ritchie M.E."/>
            <person name="Jex A.R."/>
            <person name="Gazzola D."/>
            <person name="Li H."/>
            <person name="Toshio Fujiwara R."/>
            <person name="Zhan B."/>
            <person name="Aroian R.V."/>
            <person name="Pafco B."/>
            <person name="Schwarz E.M."/>
        </authorList>
    </citation>
    <scope>NUCLEOTIDE SEQUENCE [LARGE SCALE GENOMIC DNA]</scope>
    <source>
        <strain evidence="12 13">Aroian</strain>
        <tissue evidence="12">Whole animal</tissue>
    </source>
</reference>
<keyword evidence="13" id="KW-1185">Reference proteome</keyword>
<comment type="caution">
    <text evidence="12">The sequence shown here is derived from an EMBL/GenBank/DDBJ whole genome shotgun (WGS) entry which is preliminary data.</text>
</comment>
<dbReference type="EMBL" id="JAVFWL010000001">
    <property type="protein sequence ID" value="KAK6729525.1"/>
    <property type="molecule type" value="Genomic_DNA"/>
</dbReference>
<dbReference type="SMART" id="SM01361">
    <property type="entry name" value="A2M_recep"/>
    <property type="match status" value="1"/>
</dbReference>
<dbReference type="Pfam" id="PF00207">
    <property type="entry name" value="A2M"/>
    <property type="match status" value="1"/>
</dbReference>
<dbReference type="InterPro" id="IPR002890">
    <property type="entry name" value="MG2"/>
</dbReference>
<dbReference type="Pfam" id="PF07678">
    <property type="entry name" value="TED_complement"/>
    <property type="match status" value="1"/>
</dbReference>
<evidence type="ECO:0000256" key="4">
    <source>
        <dbReference type="ARBA" id="ARBA00022900"/>
    </source>
</evidence>
<dbReference type="SUPFAM" id="SSF49410">
    <property type="entry name" value="Alpha-macroglobulin receptor domain"/>
    <property type="match status" value="1"/>
</dbReference>
<dbReference type="InterPro" id="IPR047565">
    <property type="entry name" value="Alpha-macroglob_thiol-ester_cl"/>
</dbReference>
<evidence type="ECO:0000259" key="10">
    <source>
        <dbReference type="SMART" id="SM01360"/>
    </source>
</evidence>
<dbReference type="InterPro" id="IPR050473">
    <property type="entry name" value="A2M/Complement_sys"/>
</dbReference>
<dbReference type="Gene3D" id="6.20.50.160">
    <property type="match status" value="1"/>
</dbReference>
<dbReference type="InterPro" id="IPR013783">
    <property type="entry name" value="Ig-like_fold"/>
</dbReference>
<dbReference type="PROSITE" id="PS00477">
    <property type="entry name" value="ALPHA_2_MACROGLOBULIN"/>
    <property type="match status" value="1"/>
</dbReference>
<keyword evidence="6" id="KW-0325">Glycoprotein</keyword>
<dbReference type="InterPro" id="IPR041555">
    <property type="entry name" value="MG3"/>
</dbReference>
<dbReference type="InterPro" id="IPR011626">
    <property type="entry name" value="Alpha-macroglobulin_TED"/>
</dbReference>
<evidence type="ECO:0008006" key="14">
    <source>
        <dbReference type="Google" id="ProtNLM"/>
    </source>
</evidence>
<dbReference type="Gene3D" id="2.60.40.2950">
    <property type="match status" value="1"/>
</dbReference>
<dbReference type="Pfam" id="PF17791">
    <property type="entry name" value="MG3"/>
    <property type="match status" value="1"/>
</dbReference>
<evidence type="ECO:0000256" key="7">
    <source>
        <dbReference type="SAM" id="MobiDB-lite"/>
    </source>
</evidence>
<dbReference type="SUPFAM" id="SSF48239">
    <property type="entry name" value="Terpenoid cyclases/Protein prenyltransferases"/>
    <property type="match status" value="1"/>
</dbReference>
<dbReference type="Proteomes" id="UP001303046">
    <property type="component" value="Unassembled WGS sequence"/>
</dbReference>
<keyword evidence="3 8" id="KW-0732">Signal</keyword>
<evidence type="ECO:0000259" key="11">
    <source>
        <dbReference type="SMART" id="SM01361"/>
    </source>
</evidence>
<dbReference type="PANTHER" id="PTHR11412">
    <property type="entry name" value="MACROGLOBULIN / COMPLEMENT"/>
    <property type="match status" value="1"/>
</dbReference>
<feature type="compositionally biased region" description="Polar residues" evidence="7">
    <location>
        <begin position="1792"/>
        <end position="1802"/>
    </location>
</feature>
<dbReference type="Pfam" id="PF01835">
    <property type="entry name" value="MG2"/>
    <property type="match status" value="1"/>
</dbReference>
<dbReference type="PANTHER" id="PTHR11412:SF175">
    <property type="entry name" value="TEP (THIOLESTER CONTAINING PROTEIN)"/>
    <property type="match status" value="1"/>
</dbReference>
<organism evidence="12 13">
    <name type="scientific">Necator americanus</name>
    <name type="common">Human hookworm</name>
    <dbReference type="NCBI Taxonomy" id="51031"/>
    <lineage>
        <taxon>Eukaryota</taxon>
        <taxon>Metazoa</taxon>
        <taxon>Ecdysozoa</taxon>
        <taxon>Nematoda</taxon>
        <taxon>Chromadorea</taxon>
        <taxon>Rhabditida</taxon>
        <taxon>Rhabditina</taxon>
        <taxon>Rhabditomorpha</taxon>
        <taxon>Strongyloidea</taxon>
        <taxon>Ancylostomatidae</taxon>
        <taxon>Bunostominae</taxon>
        <taxon>Necator</taxon>
    </lineage>
</organism>
<dbReference type="Gene3D" id="2.60.120.1540">
    <property type="match status" value="1"/>
</dbReference>
<keyword evidence="4" id="KW-0722">Serine protease inhibitor</keyword>
<dbReference type="Gene3D" id="2.60.40.690">
    <property type="entry name" value="Alpha-macroglobulin, receptor-binding domain"/>
    <property type="match status" value="1"/>
</dbReference>
<dbReference type="Pfam" id="PF07677">
    <property type="entry name" value="A2M_recep"/>
    <property type="match status" value="1"/>
</dbReference>
<dbReference type="SUPFAM" id="SSF81296">
    <property type="entry name" value="E set domains"/>
    <property type="match status" value="1"/>
</dbReference>
<feature type="region of interest" description="Disordered" evidence="7">
    <location>
        <begin position="1792"/>
        <end position="1830"/>
    </location>
</feature>
<evidence type="ECO:0000313" key="12">
    <source>
        <dbReference type="EMBL" id="KAK6729525.1"/>
    </source>
</evidence>